<accession>A0A1L3ZR07</accession>
<keyword evidence="3" id="KW-1185">Reference proteome</keyword>
<proteinExistence type="predicted"/>
<dbReference type="Proteomes" id="UP000182063">
    <property type="component" value="Chromosome"/>
</dbReference>
<dbReference type="PROSITE" id="PS51257">
    <property type="entry name" value="PROKAR_LIPOPROTEIN"/>
    <property type="match status" value="1"/>
</dbReference>
<dbReference type="AlphaFoldDB" id="A0A1L3ZR07"/>
<protein>
    <submittedName>
        <fullName evidence="2">Uncharacterized protein</fullName>
    </submittedName>
</protein>
<feature type="compositionally biased region" description="Basic and acidic residues" evidence="1">
    <location>
        <begin position="79"/>
        <end position="132"/>
    </location>
</feature>
<dbReference type="RefSeq" id="WP_072595637.1">
    <property type="nucleotide sequence ID" value="NZ_CP018221.1"/>
</dbReference>
<reference evidence="3" key="1">
    <citation type="submission" date="2016-11" db="EMBL/GenBank/DDBJ databases">
        <title>Complete Genome Sequence of alachlor-degrading Sphingomonas sp. strain JJ-A5.</title>
        <authorList>
            <person name="Lee H."/>
            <person name="Ka J.-O."/>
        </authorList>
    </citation>
    <scope>NUCLEOTIDE SEQUENCE [LARGE SCALE GENOMIC DNA]</scope>
    <source>
        <strain evidence="3">JJ-A5</strain>
    </source>
</reference>
<evidence type="ECO:0000313" key="3">
    <source>
        <dbReference type="Proteomes" id="UP000182063"/>
    </source>
</evidence>
<dbReference type="KEGG" id="sphj:BSL82_01075"/>
<feature type="region of interest" description="Disordered" evidence="1">
    <location>
        <begin position="72"/>
        <end position="154"/>
    </location>
</feature>
<name>A0A1L3ZR07_9SPHN</name>
<evidence type="ECO:0000256" key="1">
    <source>
        <dbReference type="SAM" id="MobiDB-lite"/>
    </source>
</evidence>
<evidence type="ECO:0000313" key="2">
    <source>
        <dbReference type="EMBL" id="API58061.1"/>
    </source>
</evidence>
<sequence length="154" mass="18013">MRMPMSRPAGLAALLIAGLALSGCMTDGYGRSYGSVSVGSGWYDDYGYPGYYPGYYGYDYGYRDSPGYYHVPRHRHSSRWKDRKPDGKWEGRRHSDKSRWSGKDRAEARERWRERSTEAEVKRVPSRIERRHMNQSRPGFQGRPPRAERSKDRR</sequence>
<organism evidence="2 3">
    <name type="scientific">Tardibacter chloracetimidivorans</name>
    <dbReference type="NCBI Taxonomy" id="1921510"/>
    <lineage>
        <taxon>Bacteria</taxon>
        <taxon>Pseudomonadati</taxon>
        <taxon>Pseudomonadota</taxon>
        <taxon>Alphaproteobacteria</taxon>
        <taxon>Sphingomonadales</taxon>
        <taxon>Sphingomonadaceae</taxon>
        <taxon>Tardibacter</taxon>
    </lineage>
</organism>
<gene>
    <name evidence="2" type="ORF">BSL82_01075</name>
</gene>
<dbReference type="EMBL" id="CP018221">
    <property type="protein sequence ID" value="API58061.1"/>
    <property type="molecule type" value="Genomic_DNA"/>
</dbReference>
<feature type="compositionally biased region" description="Basic and acidic residues" evidence="1">
    <location>
        <begin position="145"/>
        <end position="154"/>
    </location>
</feature>